<evidence type="ECO:0000256" key="1">
    <source>
        <dbReference type="ARBA" id="ARBA00004370"/>
    </source>
</evidence>
<reference evidence="10 11" key="1">
    <citation type="submission" date="2024-08" db="EMBL/GenBank/DDBJ databases">
        <authorList>
            <person name="Lu H."/>
        </authorList>
    </citation>
    <scope>NUCLEOTIDE SEQUENCE [LARGE SCALE GENOMIC DNA]</scope>
    <source>
        <strain evidence="10 11">DXS20W</strain>
    </source>
</reference>
<evidence type="ECO:0000256" key="3">
    <source>
        <dbReference type="ARBA" id="ARBA00022963"/>
    </source>
</evidence>
<evidence type="ECO:0000313" key="11">
    <source>
        <dbReference type="Proteomes" id="UP001606302"/>
    </source>
</evidence>
<dbReference type="PANTHER" id="PTHR14226:SF29">
    <property type="entry name" value="NEUROPATHY TARGET ESTERASE SWS"/>
    <property type="match status" value="1"/>
</dbReference>
<dbReference type="Pfam" id="PF01734">
    <property type="entry name" value="Patatin"/>
    <property type="match status" value="1"/>
</dbReference>
<dbReference type="CDD" id="cd07205">
    <property type="entry name" value="Pat_PNPLA6_PNPLA7_NTE1_like"/>
    <property type="match status" value="1"/>
</dbReference>
<proteinExistence type="predicted"/>
<feature type="chain" id="PRO_5045812862" evidence="7">
    <location>
        <begin position="28"/>
        <end position="751"/>
    </location>
</feature>
<evidence type="ECO:0000256" key="4">
    <source>
        <dbReference type="ARBA" id="ARBA00023098"/>
    </source>
</evidence>
<dbReference type="Gene3D" id="3.10.20.310">
    <property type="entry name" value="membrane protein fhac"/>
    <property type="match status" value="1"/>
</dbReference>
<dbReference type="InterPro" id="IPR050301">
    <property type="entry name" value="NTE"/>
</dbReference>
<dbReference type="PROSITE" id="PS51635">
    <property type="entry name" value="PNPLA"/>
    <property type="match status" value="1"/>
</dbReference>
<evidence type="ECO:0000256" key="7">
    <source>
        <dbReference type="SAM" id="SignalP"/>
    </source>
</evidence>
<sequence>MRRPPHPFHLATTFATALLLICSGAMAQPAAPATPSSQAQATPTPRPRIGLVLSGGGARGLAHIGVLRVLEELQVPVDLIVGTSMGAVVGGAYASGRSVDELEALVKSANWNAILADRPARERLAIRRREDDERLPSRIEFGVSLAKGAQLPAGAAGNGQLEATLSSLLPATRMDDPLRRLPIPFRAVATDLLSGAMLDQADTPLFEALRASMAVPGVFSPLRVNGRPLVDGGLVRNLPIDLARQLGADIIIAVNVGTPLLEEREITSAVMVANQMLQILTEQNVQRSLQELRPQDIVIDPDLGGMGFMDFYRADEALATGRRAALAAGERLSALAAPAAQATLQARRLGVPESALPALPLGDIRITGTRRTNAEALRAELALQPGDTVGRTELARAVERLDGTGDLERIETEIDDRDGRRNIEFKLTEADWAASRVRLGLELYSDFADASSYSLVAMHVANWLNRWGAELRSVARIGTTRGLNTEFYQPLGPGSRWFAAAKLGYEAGANDVFNQGQRALRLSSSLTSAQLELGHRVAGLGDVRFGIGRLRASDEVVLPISSGGRASKSYSQQYLELHTDTLDSLAFPSRGQWTTARIEWLRPRGEGHVINASLLGLSAFRLGEWAGQLYGEFAHAERGQARSLGGYLRLSGTPDGSLVGENMVLARLVMARRIGQMPVGLGGAVRVGFSLETGAVGNGTGLKLSNLPRDGWRQAASGFLSVDTRFGPFFLALGSTRGGDTAAYLLLGPTW</sequence>
<feature type="domain" description="PNPLA" evidence="8">
    <location>
        <begin position="51"/>
        <end position="244"/>
    </location>
</feature>
<dbReference type="InterPro" id="IPR010827">
    <property type="entry name" value="BamA/TamA_POTRA"/>
</dbReference>
<keyword evidence="2 6" id="KW-0378">Hydrolase</keyword>
<dbReference type="EMBL" id="JBIGHX010000011">
    <property type="protein sequence ID" value="MFG6464720.1"/>
    <property type="molecule type" value="Genomic_DNA"/>
</dbReference>
<dbReference type="PANTHER" id="PTHR14226">
    <property type="entry name" value="NEUROPATHY TARGET ESTERASE/SWISS CHEESE D.MELANOGASTER"/>
    <property type="match status" value="1"/>
</dbReference>
<dbReference type="InterPro" id="IPR002641">
    <property type="entry name" value="PNPLA_dom"/>
</dbReference>
<feature type="active site" description="Proton acceptor" evidence="6">
    <location>
        <position position="231"/>
    </location>
</feature>
<evidence type="ECO:0000313" key="10">
    <source>
        <dbReference type="EMBL" id="MFG6464720.1"/>
    </source>
</evidence>
<feature type="signal peptide" evidence="7">
    <location>
        <begin position="1"/>
        <end position="27"/>
    </location>
</feature>
<dbReference type="Gene3D" id="3.40.1090.10">
    <property type="entry name" value="Cytosolic phospholipase A2 catalytic domain"/>
    <property type="match status" value="2"/>
</dbReference>
<accession>A0ABW7GS15</accession>
<dbReference type="RefSeq" id="WP_394514224.1">
    <property type="nucleotide sequence ID" value="NZ_JBIGHX010000011.1"/>
</dbReference>
<dbReference type="SUPFAM" id="SSF52151">
    <property type="entry name" value="FabD/lysophospholipase-like"/>
    <property type="match status" value="1"/>
</dbReference>
<organism evidence="10 11">
    <name type="scientific">Pelomonas lactea</name>
    <dbReference type="NCBI Taxonomy" id="3299030"/>
    <lineage>
        <taxon>Bacteria</taxon>
        <taxon>Pseudomonadati</taxon>
        <taxon>Pseudomonadota</taxon>
        <taxon>Betaproteobacteria</taxon>
        <taxon>Burkholderiales</taxon>
        <taxon>Sphaerotilaceae</taxon>
        <taxon>Roseateles</taxon>
    </lineage>
</organism>
<keyword evidence="7" id="KW-0732">Signal</keyword>
<feature type="domain" description="POTRA" evidence="9">
    <location>
        <begin position="359"/>
        <end position="430"/>
    </location>
</feature>
<dbReference type="PROSITE" id="PS51779">
    <property type="entry name" value="POTRA"/>
    <property type="match status" value="1"/>
</dbReference>
<gene>
    <name evidence="10" type="ORF">ACG04Q_24325</name>
</gene>
<dbReference type="InterPro" id="IPR034746">
    <property type="entry name" value="POTRA"/>
</dbReference>
<feature type="short sequence motif" description="GXGXXG" evidence="6">
    <location>
        <begin position="55"/>
        <end position="60"/>
    </location>
</feature>
<dbReference type="InterPro" id="IPR016035">
    <property type="entry name" value="Acyl_Trfase/lysoPLipase"/>
</dbReference>
<evidence type="ECO:0000256" key="6">
    <source>
        <dbReference type="PROSITE-ProRule" id="PRU01161"/>
    </source>
</evidence>
<evidence type="ECO:0000256" key="2">
    <source>
        <dbReference type="ARBA" id="ARBA00022801"/>
    </source>
</evidence>
<feature type="short sequence motif" description="GXSXG" evidence="6">
    <location>
        <begin position="82"/>
        <end position="86"/>
    </location>
</feature>
<keyword evidence="5" id="KW-0472">Membrane</keyword>
<comment type="caution">
    <text evidence="10">The sequence shown here is derived from an EMBL/GenBank/DDBJ whole genome shotgun (WGS) entry which is preliminary data.</text>
</comment>
<evidence type="ECO:0000259" key="8">
    <source>
        <dbReference type="PROSITE" id="PS51635"/>
    </source>
</evidence>
<evidence type="ECO:0000259" key="9">
    <source>
        <dbReference type="PROSITE" id="PS51779"/>
    </source>
</evidence>
<dbReference type="Pfam" id="PF07244">
    <property type="entry name" value="POTRA"/>
    <property type="match status" value="1"/>
</dbReference>
<keyword evidence="3 6" id="KW-0442">Lipid degradation</keyword>
<evidence type="ECO:0000256" key="5">
    <source>
        <dbReference type="ARBA" id="ARBA00023136"/>
    </source>
</evidence>
<comment type="subcellular location">
    <subcellularLocation>
        <location evidence="1">Membrane</location>
    </subcellularLocation>
</comment>
<keyword evidence="4 6" id="KW-0443">Lipid metabolism</keyword>
<name>A0ABW7GS15_9BURK</name>
<protein>
    <submittedName>
        <fullName evidence="10">Patatin-like phospholipase family protein</fullName>
    </submittedName>
</protein>
<feature type="short sequence motif" description="DGA/G" evidence="6">
    <location>
        <begin position="231"/>
        <end position="233"/>
    </location>
</feature>
<feature type="active site" description="Nucleophile" evidence="6">
    <location>
        <position position="84"/>
    </location>
</feature>
<keyword evidence="11" id="KW-1185">Reference proteome</keyword>
<dbReference type="Proteomes" id="UP001606302">
    <property type="component" value="Unassembled WGS sequence"/>
</dbReference>